<sequence>MHVLGGTQRLGQLKAEFSQSLLEIEKNKR</sequence>
<evidence type="ECO:0000313" key="2">
    <source>
        <dbReference type="Proteomes" id="UP000564385"/>
    </source>
</evidence>
<reference evidence="1 2" key="1">
    <citation type="submission" date="2020-07" db="EMBL/GenBank/DDBJ databases">
        <title>Genomic Encyclopedia of Type Strains, Phase IV (KMG-V): Genome sequencing to study the core and pangenomes of soil and plant-associated prokaryotes.</title>
        <authorList>
            <person name="Whitman W."/>
        </authorList>
    </citation>
    <scope>NUCLEOTIDE SEQUENCE [LARGE SCALE GENOMIC DNA]</scope>
    <source>
        <strain evidence="1 2">M8UP22</strain>
    </source>
</reference>
<comment type="caution">
    <text evidence="1">The sequence shown here is derived from an EMBL/GenBank/DDBJ whole genome shotgun (WGS) entry which is preliminary data.</text>
</comment>
<dbReference type="AlphaFoldDB" id="A0A852VLD3"/>
<gene>
    <name evidence="1" type="ORF">HDF08_003326</name>
</gene>
<name>A0A852VLD3_9BACT</name>
<protein>
    <submittedName>
        <fullName evidence="1">Uncharacterized protein</fullName>
    </submittedName>
</protein>
<organism evidence="1 2">
    <name type="scientific">Tunturiibacter lichenicola</name>
    <dbReference type="NCBI Taxonomy" id="2051959"/>
    <lineage>
        <taxon>Bacteria</taxon>
        <taxon>Pseudomonadati</taxon>
        <taxon>Acidobacteriota</taxon>
        <taxon>Terriglobia</taxon>
        <taxon>Terriglobales</taxon>
        <taxon>Acidobacteriaceae</taxon>
        <taxon>Tunturiibacter</taxon>
    </lineage>
</organism>
<proteinExistence type="predicted"/>
<evidence type="ECO:0000313" key="1">
    <source>
        <dbReference type="EMBL" id="NYF91224.1"/>
    </source>
</evidence>
<accession>A0A852VLD3</accession>
<dbReference type="Proteomes" id="UP000564385">
    <property type="component" value="Unassembled WGS sequence"/>
</dbReference>
<dbReference type="EMBL" id="JACCCU010000002">
    <property type="protein sequence ID" value="NYF91224.1"/>
    <property type="molecule type" value="Genomic_DNA"/>
</dbReference>